<feature type="modified residue" description="4-aspartylphosphate" evidence="8">
    <location>
        <position position="52"/>
    </location>
</feature>
<feature type="domain" description="Response regulatory" evidence="10">
    <location>
        <begin position="3"/>
        <end position="116"/>
    </location>
</feature>
<dbReference type="InterPro" id="IPR036388">
    <property type="entry name" value="WH-like_DNA-bd_sf"/>
</dbReference>
<evidence type="ECO:0000256" key="1">
    <source>
        <dbReference type="ARBA" id="ARBA00018672"/>
    </source>
</evidence>
<dbReference type="RefSeq" id="WP_262400393.1">
    <property type="nucleotide sequence ID" value="NZ_JACRTB010000017.1"/>
</dbReference>
<dbReference type="PROSITE" id="PS51755">
    <property type="entry name" value="OMPR_PHOB"/>
    <property type="match status" value="1"/>
</dbReference>
<keyword evidence="2 8" id="KW-0597">Phosphoprotein</keyword>
<evidence type="ECO:0000256" key="7">
    <source>
        <dbReference type="ARBA" id="ARBA00024867"/>
    </source>
</evidence>
<dbReference type="InterPro" id="IPR001789">
    <property type="entry name" value="Sig_transdc_resp-reg_receiver"/>
</dbReference>
<evidence type="ECO:0000256" key="3">
    <source>
        <dbReference type="ARBA" id="ARBA00023012"/>
    </source>
</evidence>
<dbReference type="CDD" id="cd00383">
    <property type="entry name" value="trans_reg_C"/>
    <property type="match status" value="1"/>
</dbReference>
<organism evidence="12 13">
    <name type="scientific">Yanshouia hominis</name>
    <dbReference type="NCBI Taxonomy" id="2763673"/>
    <lineage>
        <taxon>Bacteria</taxon>
        <taxon>Bacillati</taxon>
        <taxon>Bacillota</taxon>
        <taxon>Clostridia</taxon>
        <taxon>Eubacteriales</taxon>
        <taxon>Oscillospiraceae</taxon>
        <taxon>Yanshouia</taxon>
    </lineage>
</organism>
<dbReference type="InterPro" id="IPR001867">
    <property type="entry name" value="OmpR/PhoB-type_DNA-bd"/>
</dbReference>
<gene>
    <name evidence="12" type="ORF">H8717_10950</name>
</gene>
<evidence type="ECO:0000259" key="10">
    <source>
        <dbReference type="PROSITE" id="PS50110"/>
    </source>
</evidence>
<dbReference type="Gene3D" id="6.10.250.690">
    <property type="match status" value="1"/>
</dbReference>
<keyword evidence="3" id="KW-0902">Two-component regulatory system</keyword>
<dbReference type="PANTHER" id="PTHR48111:SF21">
    <property type="entry name" value="DNA-BINDING DUAL MASTER TRANSCRIPTIONAL REGULATOR RPAA"/>
    <property type="match status" value="1"/>
</dbReference>
<name>A0ABR7NKI8_9FIRM</name>
<dbReference type="InterPro" id="IPR011006">
    <property type="entry name" value="CheY-like_superfamily"/>
</dbReference>
<keyword evidence="6" id="KW-0804">Transcription</keyword>
<dbReference type="SUPFAM" id="SSF52172">
    <property type="entry name" value="CheY-like"/>
    <property type="match status" value="1"/>
</dbReference>
<dbReference type="CDD" id="cd17574">
    <property type="entry name" value="REC_OmpR"/>
    <property type="match status" value="1"/>
</dbReference>
<reference evidence="12 13" key="1">
    <citation type="submission" date="2020-08" db="EMBL/GenBank/DDBJ databases">
        <title>Genome public.</title>
        <authorList>
            <person name="Liu C."/>
            <person name="Sun Q."/>
        </authorList>
    </citation>
    <scope>NUCLEOTIDE SEQUENCE [LARGE SCALE GENOMIC DNA]</scope>
    <source>
        <strain evidence="12 13">BX1</strain>
    </source>
</reference>
<dbReference type="Pfam" id="PF00072">
    <property type="entry name" value="Response_reg"/>
    <property type="match status" value="1"/>
</dbReference>
<dbReference type="EMBL" id="JACRTB010000017">
    <property type="protein sequence ID" value="MBC8576919.1"/>
    <property type="molecule type" value="Genomic_DNA"/>
</dbReference>
<evidence type="ECO:0000256" key="9">
    <source>
        <dbReference type="PROSITE-ProRule" id="PRU01091"/>
    </source>
</evidence>
<dbReference type="Gene3D" id="1.10.10.10">
    <property type="entry name" value="Winged helix-like DNA-binding domain superfamily/Winged helix DNA-binding domain"/>
    <property type="match status" value="1"/>
</dbReference>
<feature type="DNA-binding region" description="OmpR/PhoB-type" evidence="9">
    <location>
        <begin position="127"/>
        <end position="223"/>
    </location>
</feature>
<evidence type="ECO:0000256" key="5">
    <source>
        <dbReference type="ARBA" id="ARBA00023125"/>
    </source>
</evidence>
<accession>A0ABR7NKI8</accession>
<keyword evidence="5 9" id="KW-0238">DNA-binding</keyword>
<comment type="caution">
    <text evidence="12">The sequence shown here is derived from an EMBL/GenBank/DDBJ whole genome shotgun (WGS) entry which is preliminary data.</text>
</comment>
<dbReference type="InterPro" id="IPR039420">
    <property type="entry name" value="WalR-like"/>
</dbReference>
<evidence type="ECO:0000313" key="13">
    <source>
        <dbReference type="Proteomes" id="UP000658131"/>
    </source>
</evidence>
<dbReference type="PROSITE" id="PS50110">
    <property type="entry name" value="RESPONSE_REGULATORY"/>
    <property type="match status" value="1"/>
</dbReference>
<comment type="function">
    <text evidence="7">May play the central regulatory role in sporulation. It may be an element of the effector pathway responsible for the activation of sporulation genes in response to nutritional stress. Spo0A may act in concert with spo0H (a sigma factor) to control the expression of some genes that are critical to the sporulation process.</text>
</comment>
<evidence type="ECO:0000256" key="4">
    <source>
        <dbReference type="ARBA" id="ARBA00023015"/>
    </source>
</evidence>
<feature type="domain" description="OmpR/PhoB-type" evidence="11">
    <location>
        <begin position="127"/>
        <end position="223"/>
    </location>
</feature>
<dbReference type="PANTHER" id="PTHR48111">
    <property type="entry name" value="REGULATOR OF RPOS"/>
    <property type="match status" value="1"/>
</dbReference>
<keyword evidence="13" id="KW-1185">Reference proteome</keyword>
<dbReference type="Pfam" id="PF00486">
    <property type="entry name" value="Trans_reg_C"/>
    <property type="match status" value="1"/>
</dbReference>
<protein>
    <recommendedName>
        <fullName evidence="1">Stage 0 sporulation protein A homolog</fullName>
    </recommendedName>
</protein>
<evidence type="ECO:0000259" key="11">
    <source>
        <dbReference type="PROSITE" id="PS51755"/>
    </source>
</evidence>
<dbReference type="SMART" id="SM00862">
    <property type="entry name" value="Trans_reg_C"/>
    <property type="match status" value="1"/>
</dbReference>
<dbReference type="Proteomes" id="UP000658131">
    <property type="component" value="Unassembled WGS sequence"/>
</dbReference>
<dbReference type="SMART" id="SM00448">
    <property type="entry name" value="REC"/>
    <property type="match status" value="1"/>
</dbReference>
<evidence type="ECO:0000256" key="8">
    <source>
        <dbReference type="PROSITE-ProRule" id="PRU00169"/>
    </source>
</evidence>
<evidence type="ECO:0000313" key="12">
    <source>
        <dbReference type="EMBL" id="MBC8576919.1"/>
    </source>
</evidence>
<evidence type="ECO:0000256" key="2">
    <source>
        <dbReference type="ARBA" id="ARBA00022553"/>
    </source>
</evidence>
<evidence type="ECO:0000256" key="6">
    <source>
        <dbReference type="ARBA" id="ARBA00023163"/>
    </source>
</evidence>
<keyword evidence="4" id="KW-0805">Transcription regulation</keyword>
<dbReference type="Gene3D" id="3.40.50.2300">
    <property type="match status" value="1"/>
</dbReference>
<sequence>MAKILMVDDEEKIRFVVKEYAQFSGHEVAEAADGSQAVELCKRQDFDLIVMDIMMPKVDGFSAVKEIRKFSQTPVIMLSARGEEYDKLFGFELGIDDYVVKPFSPKELMARIGAVLARSGGEKRQEHESIKFEGLVIDLTARRVTVDGTDAQMTPKEYELLFYLVKNRGIALSRERLITEVWGYDYFGDDRTLDTHIKMLRQNLGPYRGYIVTLRSMGYKFEPPMEPQA</sequence>
<proteinExistence type="predicted"/>